<gene>
    <name evidence="15" type="ORF">Mgra_00008259</name>
</gene>
<dbReference type="Gene3D" id="1.25.40.820">
    <property type="match status" value="1"/>
</dbReference>
<dbReference type="EMBL" id="JABEBT010000105">
    <property type="protein sequence ID" value="KAF7632334.1"/>
    <property type="molecule type" value="Genomic_DNA"/>
</dbReference>
<evidence type="ECO:0000256" key="8">
    <source>
        <dbReference type="ARBA" id="ARBA00023242"/>
    </source>
</evidence>
<dbReference type="GO" id="GO:0043175">
    <property type="term" value="F:RNA polymerase core enzyme binding"/>
    <property type="evidence" value="ECO:0007669"/>
    <property type="project" value="UniProtKB-UniRule"/>
</dbReference>
<evidence type="ECO:0000256" key="5">
    <source>
        <dbReference type="ARBA" id="ARBA00022801"/>
    </source>
</evidence>
<evidence type="ECO:0000256" key="9">
    <source>
        <dbReference type="ARBA" id="ARBA00047761"/>
    </source>
</evidence>
<dbReference type="Proteomes" id="UP000605970">
    <property type="component" value="Unassembled WGS sequence"/>
</dbReference>
<organism evidence="15 16">
    <name type="scientific">Meloidogyne graminicola</name>
    <dbReference type="NCBI Taxonomy" id="189291"/>
    <lineage>
        <taxon>Eukaryota</taxon>
        <taxon>Metazoa</taxon>
        <taxon>Ecdysozoa</taxon>
        <taxon>Nematoda</taxon>
        <taxon>Chromadorea</taxon>
        <taxon>Rhabditida</taxon>
        <taxon>Tylenchina</taxon>
        <taxon>Tylenchomorpha</taxon>
        <taxon>Tylenchoidea</taxon>
        <taxon>Meloidogynidae</taxon>
        <taxon>Meloidogyninae</taxon>
        <taxon>Meloidogyne</taxon>
    </lineage>
</organism>
<evidence type="ECO:0000256" key="4">
    <source>
        <dbReference type="ARBA" id="ARBA00022771"/>
    </source>
</evidence>
<comment type="subcellular location">
    <subcellularLocation>
        <location evidence="1 12">Nucleus</location>
    </subcellularLocation>
</comment>
<dbReference type="PROSITE" id="PS51479">
    <property type="entry name" value="ZF_RTR1"/>
    <property type="match status" value="1"/>
</dbReference>
<dbReference type="AlphaFoldDB" id="A0A8S9ZG92"/>
<keyword evidence="4 12" id="KW-0863">Zinc-finger</keyword>
<comment type="similarity">
    <text evidence="2 11 12">Belongs to the RPAP2 family.</text>
</comment>
<evidence type="ECO:0000256" key="1">
    <source>
        <dbReference type="ARBA" id="ARBA00004123"/>
    </source>
</evidence>
<keyword evidence="6 12" id="KW-0862">Zinc</keyword>
<evidence type="ECO:0000259" key="14">
    <source>
        <dbReference type="PROSITE" id="PS51479"/>
    </source>
</evidence>
<keyword evidence="5 12" id="KW-0378">Hydrolase</keyword>
<dbReference type="InterPro" id="IPR038534">
    <property type="entry name" value="Rtr1/RPAP2_sf"/>
</dbReference>
<accession>A0A8S9ZG92</accession>
<dbReference type="GO" id="GO:0008270">
    <property type="term" value="F:zinc ion binding"/>
    <property type="evidence" value="ECO:0007669"/>
    <property type="project" value="UniProtKB-KW"/>
</dbReference>
<evidence type="ECO:0000256" key="6">
    <source>
        <dbReference type="ARBA" id="ARBA00022833"/>
    </source>
</evidence>
<proteinExistence type="inferred from homology"/>
<dbReference type="GO" id="GO:0008420">
    <property type="term" value="F:RNA polymerase II CTD heptapeptide repeat phosphatase activity"/>
    <property type="evidence" value="ECO:0007669"/>
    <property type="project" value="UniProtKB-UniRule"/>
</dbReference>
<evidence type="ECO:0000256" key="11">
    <source>
        <dbReference type="PROSITE-ProRule" id="PRU00812"/>
    </source>
</evidence>
<evidence type="ECO:0000256" key="13">
    <source>
        <dbReference type="SAM" id="MobiDB-lite"/>
    </source>
</evidence>
<dbReference type="EC" id="3.1.3.16" evidence="12"/>
<dbReference type="PANTHER" id="PTHR14732:SF0">
    <property type="entry name" value="RNA POLYMERASE II SUBUNIT B1 CTD PHOSPHATASE RPAP2-RELATED"/>
    <property type="match status" value="1"/>
</dbReference>
<feature type="domain" description="RTR1-type" evidence="14">
    <location>
        <begin position="58"/>
        <end position="144"/>
    </location>
</feature>
<dbReference type="PANTHER" id="PTHR14732">
    <property type="entry name" value="RNA POLYMERASE II SUBUNIT B1 CTD PHOSPHATASE RPAP2-RELATED"/>
    <property type="match status" value="1"/>
</dbReference>
<evidence type="ECO:0000256" key="7">
    <source>
        <dbReference type="ARBA" id="ARBA00022912"/>
    </source>
</evidence>
<dbReference type="InterPro" id="IPR007308">
    <property type="entry name" value="Rtr1/RPAP2_dom"/>
</dbReference>
<evidence type="ECO:0000256" key="10">
    <source>
        <dbReference type="ARBA" id="ARBA00048336"/>
    </source>
</evidence>
<feature type="compositionally biased region" description="Acidic residues" evidence="13">
    <location>
        <begin position="203"/>
        <end position="223"/>
    </location>
</feature>
<keyword evidence="7 12" id="KW-0904">Protein phosphatase</keyword>
<evidence type="ECO:0000313" key="16">
    <source>
        <dbReference type="Proteomes" id="UP000605970"/>
    </source>
</evidence>
<evidence type="ECO:0000256" key="3">
    <source>
        <dbReference type="ARBA" id="ARBA00022723"/>
    </source>
</evidence>
<dbReference type="Pfam" id="PF04181">
    <property type="entry name" value="RPAP2_Rtr1"/>
    <property type="match status" value="1"/>
</dbReference>
<dbReference type="InterPro" id="IPR039693">
    <property type="entry name" value="Rtr1/RPAP2"/>
</dbReference>
<comment type="catalytic activity">
    <reaction evidence="10 12">
        <text>O-phospho-L-threonyl-[protein] + H2O = L-threonyl-[protein] + phosphate</text>
        <dbReference type="Rhea" id="RHEA:47004"/>
        <dbReference type="Rhea" id="RHEA-COMP:11060"/>
        <dbReference type="Rhea" id="RHEA-COMP:11605"/>
        <dbReference type="ChEBI" id="CHEBI:15377"/>
        <dbReference type="ChEBI" id="CHEBI:30013"/>
        <dbReference type="ChEBI" id="CHEBI:43474"/>
        <dbReference type="ChEBI" id="CHEBI:61977"/>
        <dbReference type="EC" id="3.1.3.16"/>
    </reaction>
</comment>
<dbReference type="OrthoDB" id="2590500at2759"/>
<comment type="function">
    <text evidence="12">Putative RNA polymerase II subunit B1 C-terminal domain (CTD) phosphatase involved in RNA polymerase II transcription regulation.</text>
</comment>
<sequence length="256" mass="30044">MDKQQISSGKPVKITSKKLAERIEEQRESIKLIEKRKRTVYEAVCALSEPVSEKEMLNYLPVLDIHSWAEVIEERFLGKICGYPICFNEISVDFRRKFTWMEREGRREFLPTNSEPNKFCSDRCMCFARAIAVQLDTEEQQIESLRLMSKKSKEFKLPCGDEWKKFLKNNIDECSNDERQVKVNSYAEAHLVKSINELKVADNIEESSDEEEETDDSEKEEEQFLQKIKSSSIKVKAPETRNIFEESKENKEHQKV</sequence>
<dbReference type="GO" id="GO:0005634">
    <property type="term" value="C:nucleus"/>
    <property type="evidence" value="ECO:0007669"/>
    <property type="project" value="UniProtKB-SubCell"/>
</dbReference>
<feature type="region of interest" description="Disordered" evidence="13">
    <location>
        <begin position="202"/>
        <end position="223"/>
    </location>
</feature>
<protein>
    <recommendedName>
        <fullName evidence="12">RNA polymerase II subunit B1 CTD phosphatase RPAP2 homolog</fullName>
        <ecNumber evidence="12">3.1.3.16</ecNumber>
    </recommendedName>
</protein>
<dbReference type="GO" id="GO:0005737">
    <property type="term" value="C:cytoplasm"/>
    <property type="evidence" value="ECO:0007669"/>
    <property type="project" value="TreeGrafter"/>
</dbReference>
<keyword evidence="8 12" id="KW-0539">Nucleus</keyword>
<evidence type="ECO:0000313" key="15">
    <source>
        <dbReference type="EMBL" id="KAF7632334.1"/>
    </source>
</evidence>
<keyword evidence="3 12" id="KW-0479">Metal-binding</keyword>
<name>A0A8S9ZG92_9BILA</name>
<evidence type="ECO:0000256" key="12">
    <source>
        <dbReference type="RuleBase" id="RU367080"/>
    </source>
</evidence>
<comment type="caution">
    <text evidence="15">The sequence shown here is derived from an EMBL/GenBank/DDBJ whole genome shotgun (WGS) entry which is preliminary data.</text>
</comment>
<keyword evidence="16" id="KW-1185">Reference proteome</keyword>
<comment type="catalytic activity">
    <reaction evidence="9 12">
        <text>O-phospho-L-seryl-[protein] + H2O = L-seryl-[protein] + phosphate</text>
        <dbReference type="Rhea" id="RHEA:20629"/>
        <dbReference type="Rhea" id="RHEA-COMP:9863"/>
        <dbReference type="Rhea" id="RHEA-COMP:11604"/>
        <dbReference type="ChEBI" id="CHEBI:15377"/>
        <dbReference type="ChEBI" id="CHEBI:29999"/>
        <dbReference type="ChEBI" id="CHEBI:43474"/>
        <dbReference type="ChEBI" id="CHEBI:83421"/>
        <dbReference type="EC" id="3.1.3.16"/>
    </reaction>
</comment>
<reference evidence="15" key="1">
    <citation type="journal article" date="2020" name="Ecol. Evol.">
        <title>Genome structure and content of the rice root-knot nematode (Meloidogyne graminicola).</title>
        <authorList>
            <person name="Phan N.T."/>
            <person name="Danchin E.G.J."/>
            <person name="Klopp C."/>
            <person name="Perfus-Barbeoch L."/>
            <person name="Kozlowski D.K."/>
            <person name="Koutsovoulos G.D."/>
            <person name="Lopez-Roques C."/>
            <person name="Bouchez O."/>
            <person name="Zahm M."/>
            <person name="Besnard G."/>
            <person name="Bellafiore S."/>
        </authorList>
    </citation>
    <scope>NUCLEOTIDE SEQUENCE</scope>
    <source>
        <strain evidence="15">VN-18</strain>
    </source>
</reference>
<evidence type="ECO:0000256" key="2">
    <source>
        <dbReference type="ARBA" id="ARBA00005676"/>
    </source>
</evidence>